<feature type="domain" description="Eukaryotic glycogen debranching enzyme N-terminal" evidence="1">
    <location>
        <begin position="41"/>
        <end position="140"/>
    </location>
</feature>
<dbReference type="GO" id="GO:0004134">
    <property type="term" value="F:4-alpha-glucanotransferase activity"/>
    <property type="evidence" value="ECO:0007669"/>
    <property type="project" value="InterPro"/>
</dbReference>
<dbReference type="InterPro" id="IPR029436">
    <property type="entry name" value="AGL_euk_N"/>
</dbReference>
<reference evidence="2" key="2">
    <citation type="submission" date="2013-05" db="EMBL/GenBank/DDBJ databases">
        <authorList>
            <person name="Carter J.-M."/>
            <person name="Baker S.C."/>
            <person name="Pink R."/>
            <person name="Carter D.R.F."/>
            <person name="Collins A."/>
            <person name="Tomlin J."/>
            <person name="Gibbs M."/>
            <person name="Breuker C.J."/>
        </authorList>
    </citation>
    <scope>NUCLEOTIDE SEQUENCE</scope>
    <source>
        <tissue evidence="2">Ovary</tissue>
    </source>
</reference>
<dbReference type="EMBL" id="GAIX01003554">
    <property type="protein sequence ID" value="JAA89006.1"/>
    <property type="molecule type" value="Transcribed_RNA"/>
</dbReference>
<dbReference type="PANTHER" id="PTHR10569:SF2">
    <property type="entry name" value="GLYCOGEN DEBRANCHING ENZYME"/>
    <property type="match status" value="1"/>
</dbReference>
<name>S4P9V3_9NEOP</name>
<dbReference type="GO" id="GO:0004135">
    <property type="term" value="F:amylo-alpha-1,6-glucosidase activity"/>
    <property type="evidence" value="ECO:0007669"/>
    <property type="project" value="InterPro"/>
</dbReference>
<feature type="non-terminal residue" evidence="2">
    <location>
        <position position="172"/>
    </location>
</feature>
<accession>S4P9V3</accession>
<protein>
    <submittedName>
        <fullName evidence="2">Glycogen debranching enzyme</fullName>
    </submittedName>
</protein>
<dbReference type="InterPro" id="IPR010401">
    <property type="entry name" value="AGL/Gdb1"/>
</dbReference>
<organism evidence="2">
    <name type="scientific">Pararge aegeria</name>
    <name type="common">speckled wood butterfly</name>
    <dbReference type="NCBI Taxonomy" id="116150"/>
    <lineage>
        <taxon>Eukaryota</taxon>
        <taxon>Metazoa</taxon>
        <taxon>Ecdysozoa</taxon>
        <taxon>Arthropoda</taxon>
        <taxon>Hexapoda</taxon>
        <taxon>Insecta</taxon>
        <taxon>Pterygota</taxon>
        <taxon>Neoptera</taxon>
        <taxon>Endopterygota</taxon>
        <taxon>Lepidoptera</taxon>
        <taxon>Glossata</taxon>
        <taxon>Ditrysia</taxon>
        <taxon>Papilionoidea</taxon>
        <taxon>Nymphalidae</taxon>
        <taxon>Satyrinae</taxon>
        <taxon>Satyrini</taxon>
        <taxon>Parargina</taxon>
        <taxon>Pararge</taxon>
    </lineage>
</organism>
<sequence length="172" mass="18649">MAVESEAEGAGEAPRDVRVLTLNHGEHLDSTLFRFERGCRLQFSPGTSLLGRKVFLYTNYVPDGAEGEAEFVRNQYYALEWRCGGAAAGAGLLVADDEAHCELRLARAGSFHYYFVYDSAESRVGPQGSGWFHVAPALGVPLDGVMCQTVLAKCLGPLARWPGVLRVAREAG</sequence>
<evidence type="ECO:0000313" key="2">
    <source>
        <dbReference type="EMBL" id="JAA89006.1"/>
    </source>
</evidence>
<reference evidence="2" key="1">
    <citation type="journal article" date="2013" name="BMC Genomics">
        <title>Unscrambling butterfly oogenesis.</title>
        <authorList>
            <person name="Carter J.M."/>
            <person name="Baker S.C."/>
            <person name="Pink R."/>
            <person name="Carter D.R."/>
            <person name="Collins A."/>
            <person name="Tomlin J."/>
            <person name="Gibbs M."/>
            <person name="Breuker C.J."/>
        </authorList>
    </citation>
    <scope>NUCLEOTIDE SEQUENCE</scope>
    <source>
        <tissue evidence="2">Ovary</tissue>
    </source>
</reference>
<dbReference type="PANTHER" id="PTHR10569">
    <property type="entry name" value="GLYCOGEN DEBRANCHING ENZYME"/>
    <property type="match status" value="1"/>
</dbReference>
<dbReference type="AlphaFoldDB" id="S4P9V3"/>
<dbReference type="GO" id="GO:0005980">
    <property type="term" value="P:glycogen catabolic process"/>
    <property type="evidence" value="ECO:0007669"/>
    <property type="project" value="InterPro"/>
</dbReference>
<proteinExistence type="predicted"/>
<evidence type="ECO:0000259" key="1">
    <source>
        <dbReference type="Pfam" id="PF14699"/>
    </source>
</evidence>
<dbReference type="Pfam" id="PF14699">
    <property type="entry name" value="hGDE_N"/>
    <property type="match status" value="1"/>
</dbReference>